<sequence length="143" mass="16297">MLGSLGLAWGLPVAAGQHDEALATLADFVDILIPADGYSPSASALKVHLRIWQQAEQRPLLERFIRKGCLWLDRQSRGQFTSLPPHQKQALMQWMSRQPESSYPFQLFNRLRHDAMGFYYSHPDSWKGLAISQPPQPHGYKEI</sequence>
<keyword evidence="2" id="KW-1185">Reference proteome</keyword>
<name>A0ABY1S0N2_9GAMM</name>
<comment type="caution">
    <text evidence="1">The sequence shown here is derived from an EMBL/GenBank/DDBJ whole genome shotgun (WGS) entry which is preliminary data.</text>
</comment>
<proteinExistence type="predicted"/>
<accession>A0ABY1S0N2</accession>
<dbReference type="InterPro" id="IPR027056">
    <property type="entry name" value="Gluconate_2DH_su3"/>
</dbReference>
<evidence type="ECO:0000313" key="1">
    <source>
        <dbReference type="EMBL" id="SMR74754.1"/>
    </source>
</evidence>
<evidence type="ECO:0000313" key="2">
    <source>
        <dbReference type="Proteomes" id="UP001159257"/>
    </source>
</evidence>
<gene>
    <name evidence="1" type="ORF">SAMN04487964_10851</name>
</gene>
<dbReference type="Proteomes" id="UP001159257">
    <property type="component" value="Unassembled WGS sequence"/>
</dbReference>
<protein>
    <submittedName>
        <fullName evidence="1">Gluconate 2-dehydrogenase subunit 3</fullName>
    </submittedName>
</protein>
<dbReference type="RefSeq" id="WP_239039972.1">
    <property type="nucleotide sequence ID" value="NZ_BAAAEY010000004.1"/>
</dbReference>
<reference evidence="1 2" key="1">
    <citation type="submission" date="2017-05" db="EMBL/GenBank/DDBJ databases">
        <authorList>
            <person name="Varghese N."/>
            <person name="Submissions S."/>
        </authorList>
    </citation>
    <scope>NUCLEOTIDE SEQUENCE [LARGE SCALE GENOMIC DNA]</scope>
    <source>
        <strain evidence="1 2">CGMCC 1.7287</strain>
    </source>
</reference>
<dbReference type="EMBL" id="FXWV01000008">
    <property type="protein sequence ID" value="SMR74754.1"/>
    <property type="molecule type" value="Genomic_DNA"/>
</dbReference>
<dbReference type="Pfam" id="PF13618">
    <property type="entry name" value="Gluconate_2-dh3"/>
    <property type="match status" value="1"/>
</dbReference>
<organism evidence="1 2">
    <name type="scientific">Marinobacterium sediminicola</name>
    <dbReference type="NCBI Taxonomy" id="518898"/>
    <lineage>
        <taxon>Bacteria</taxon>
        <taxon>Pseudomonadati</taxon>
        <taxon>Pseudomonadota</taxon>
        <taxon>Gammaproteobacteria</taxon>
        <taxon>Oceanospirillales</taxon>
        <taxon>Oceanospirillaceae</taxon>
        <taxon>Marinobacterium</taxon>
    </lineage>
</organism>